<evidence type="ECO:0000313" key="3">
    <source>
        <dbReference type="Proteomes" id="UP000052943"/>
    </source>
</evidence>
<sequence length="215" mass="23564">MDMETCQRSTIHSNYLKPGCKLRGGKPGVDFFNGENALLAYVKADKDMCTRLRLANIMVRPHAESTEPAGPTAPSTPKKPSKRQDFIAEGGPKKKRSKTGTTTKKPEAKGTRKTPSKTKKQQADEAAERRRKLSLFTKVWGATNAQVSDGRRVEAPHAFPSIEAGATSNADTDVVSKSNPFAYKVVDDRDTCVQPMCNDGQVQAQTTRPTCPVRR</sequence>
<feature type="compositionally biased region" description="Basic residues" evidence="1">
    <location>
        <begin position="111"/>
        <end position="120"/>
    </location>
</feature>
<organism evidence="2 3">
    <name type="scientific">Phytophthora nicotianae</name>
    <name type="common">Potato buckeye rot agent</name>
    <name type="synonym">Phytophthora parasitica</name>
    <dbReference type="NCBI Taxonomy" id="4792"/>
    <lineage>
        <taxon>Eukaryota</taxon>
        <taxon>Sar</taxon>
        <taxon>Stramenopiles</taxon>
        <taxon>Oomycota</taxon>
        <taxon>Peronosporomycetes</taxon>
        <taxon>Peronosporales</taxon>
        <taxon>Peronosporaceae</taxon>
        <taxon>Phytophthora</taxon>
    </lineage>
</organism>
<dbReference type="AlphaFoldDB" id="A0A0W8D3A9"/>
<comment type="caution">
    <text evidence="2">The sequence shown here is derived from an EMBL/GenBank/DDBJ whole genome shotgun (WGS) entry which is preliminary data.</text>
</comment>
<proteinExistence type="predicted"/>
<dbReference type="OrthoDB" id="128361at2759"/>
<feature type="compositionally biased region" description="Low complexity" evidence="1">
    <location>
        <begin position="68"/>
        <end position="78"/>
    </location>
</feature>
<accession>A0A0W8D3A9</accession>
<dbReference type="Proteomes" id="UP000052943">
    <property type="component" value="Unassembled WGS sequence"/>
</dbReference>
<reference evidence="2 3" key="1">
    <citation type="submission" date="2015-11" db="EMBL/GenBank/DDBJ databases">
        <title>Genomes and virulence difference between two physiological races of Phytophthora nicotianae.</title>
        <authorList>
            <person name="Liu H."/>
            <person name="Ma X."/>
            <person name="Yu H."/>
            <person name="Fang D."/>
            <person name="Li Y."/>
            <person name="Wang X."/>
            <person name="Wang W."/>
            <person name="Dong Y."/>
            <person name="Xiao B."/>
        </authorList>
    </citation>
    <scope>NUCLEOTIDE SEQUENCE [LARGE SCALE GENOMIC DNA]</scope>
    <source>
        <strain evidence="3">race 0</strain>
    </source>
</reference>
<feature type="region of interest" description="Disordered" evidence="1">
    <location>
        <begin position="62"/>
        <end position="131"/>
    </location>
</feature>
<dbReference type="EMBL" id="LNFO01001521">
    <property type="protein sequence ID" value="KUF90774.1"/>
    <property type="molecule type" value="Genomic_DNA"/>
</dbReference>
<gene>
    <name evidence="2" type="ORF">AM587_10010526</name>
</gene>
<evidence type="ECO:0000313" key="2">
    <source>
        <dbReference type="EMBL" id="KUF90774.1"/>
    </source>
</evidence>
<protein>
    <submittedName>
        <fullName evidence="2">Uncharacterized protein</fullName>
    </submittedName>
</protein>
<evidence type="ECO:0000256" key="1">
    <source>
        <dbReference type="SAM" id="MobiDB-lite"/>
    </source>
</evidence>
<name>A0A0W8D3A9_PHYNI</name>